<feature type="binding site" evidence="12">
    <location>
        <position position="41"/>
    </location>
    <ligand>
        <name>substrate</name>
    </ligand>
</feature>
<dbReference type="Proteomes" id="UP000029859">
    <property type="component" value="Unassembled WGS sequence"/>
</dbReference>
<dbReference type="AlphaFoldDB" id="A0A099SZ35"/>
<feature type="binding site" evidence="12">
    <location>
        <position position="186"/>
    </location>
    <ligand>
        <name>FMN</name>
        <dbReference type="ChEBI" id="CHEBI:58210"/>
    </ligand>
</feature>
<dbReference type="InterPro" id="IPR005720">
    <property type="entry name" value="Dihydroorotate_DH_cat"/>
</dbReference>
<comment type="caution">
    <text evidence="12">Lacks conserved residue(s) required for the propagation of feature annotation.</text>
</comment>
<comment type="subcellular location">
    <subcellularLocation>
        <location evidence="2 12">Cytoplasm</location>
    </subcellularLocation>
</comment>
<dbReference type="Gene3D" id="3.20.20.70">
    <property type="entry name" value="Aldolase class I"/>
    <property type="match status" value="1"/>
</dbReference>
<evidence type="ECO:0000256" key="1">
    <source>
        <dbReference type="ARBA" id="ARBA00003616"/>
    </source>
</evidence>
<dbReference type="InterPro" id="IPR049622">
    <property type="entry name" value="Dihydroorotate_DH_I"/>
</dbReference>
<keyword evidence="8 12" id="KW-0288">FMN</keyword>
<sequence>MVKITGIEFRNPTILASGIMGTTGASLVRMANSGAGAVVTKSIGPEPKIGHPNPSMVKLDCGFLNAMGLPNPSYADFDNEIKIAKEGADVPVIASIFGGNAEEFVRVAEGLADSKPDAFELNVSCPHAEGYGATIGTDSCMVEAITAAVCDAVDAPVWVKLTPNVTDIKSIGKAAENGGAAAVVAINTLRGMAIDINSGYPILGNRFGGLSGTAVKPVAIKCVYDLYEALDIPVIGVGGVSSWEDAVEMIMAGASAVQVGSAVHEGVEVFADIATGIEQFLQDNGYPGVEDITGLAHEVI</sequence>
<dbReference type="HAMAP" id="MF_00224">
    <property type="entry name" value="DHO_dh_type1"/>
    <property type="match status" value="1"/>
</dbReference>
<evidence type="ECO:0000256" key="3">
    <source>
        <dbReference type="ARBA" id="ARBA00004715"/>
    </source>
</evidence>
<evidence type="ECO:0000256" key="12">
    <source>
        <dbReference type="HAMAP-Rule" id="MF_00224"/>
    </source>
</evidence>
<dbReference type="SUPFAM" id="SSF51395">
    <property type="entry name" value="FMN-linked oxidoreductases"/>
    <property type="match status" value="1"/>
</dbReference>
<dbReference type="OrthoDB" id="36608at2157"/>
<protein>
    <recommendedName>
        <fullName evidence="12">Dihydroorotate dehydrogenase</fullName>
        <shortName evidence="12">DHOD</shortName>
        <shortName evidence="12">DHODase</shortName>
        <shortName evidence="12">DHOdehase</shortName>
        <ecNumber evidence="12">1.3.-.-</ecNumber>
    </recommendedName>
</protein>
<keyword evidence="7 12" id="KW-0285">Flavoprotein</keyword>
<dbReference type="GO" id="GO:0044205">
    <property type="term" value="P:'de novo' UMP biosynthetic process"/>
    <property type="evidence" value="ECO:0007669"/>
    <property type="project" value="UniProtKB-UniRule"/>
</dbReference>
<comment type="similarity">
    <text evidence="4 12">Belongs to the dihydroorotate dehydrogenase family. Type 1 subfamily.</text>
</comment>
<comment type="function">
    <text evidence="1">Catalyzes the conversion of dihydroorotate to orotate with NAD(+) as electron acceptor.</text>
</comment>
<dbReference type="InterPro" id="IPR012135">
    <property type="entry name" value="Dihydroorotate_DH_1_2"/>
</dbReference>
<keyword evidence="15" id="KW-1185">Reference proteome</keyword>
<comment type="catalytic activity">
    <reaction evidence="11">
        <text>(S)-dihydroorotate + NAD(+) = orotate + NADH + H(+)</text>
        <dbReference type="Rhea" id="RHEA:13513"/>
        <dbReference type="ChEBI" id="CHEBI:15378"/>
        <dbReference type="ChEBI" id="CHEBI:30839"/>
        <dbReference type="ChEBI" id="CHEBI:30864"/>
        <dbReference type="ChEBI" id="CHEBI:57540"/>
        <dbReference type="ChEBI" id="CHEBI:57945"/>
        <dbReference type="EC" id="1.3.1.14"/>
    </reaction>
</comment>
<feature type="binding site" evidence="12">
    <location>
        <position position="212"/>
    </location>
    <ligand>
        <name>FMN</name>
        <dbReference type="ChEBI" id="CHEBI:58210"/>
    </ligand>
</feature>
<dbReference type="GO" id="GO:0006212">
    <property type="term" value="P:uracil catabolic process"/>
    <property type="evidence" value="ECO:0007669"/>
    <property type="project" value="TreeGrafter"/>
</dbReference>
<dbReference type="InterPro" id="IPR013785">
    <property type="entry name" value="Aldolase_TIM"/>
</dbReference>
<dbReference type="GO" id="GO:0006210">
    <property type="term" value="P:thymine catabolic process"/>
    <property type="evidence" value="ECO:0007669"/>
    <property type="project" value="TreeGrafter"/>
</dbReference>
<feature type="binding site" evidence="12">
    <location>
        <begin position="41"/>
        <end position="42"/>
    </location>
    <ligand>
        <name>FMN</name>
        <dbReference type="ChEBI" id="CHEBI:58210"/>
    </ligand>
</feature>
<dbReference type="GO" id="GO:0006207">
    <property type="term" value="P:'de novo' pyrimidine nucleobase biosynthetic process"/>
    <property type="evidence" value="ECO:0007669"/>
    <property type="project" value="InterPro"/>
</dbReference>
<evidence type="ECO:0000313" key="15">
    <source>
        <dbReference type="Proteomes" id="UP000029859"/>
    </source>
</evidence>
<feature type="domain" description="Dihydroorotate dehydrogenase catalytic" evidence="13">
    <location>
        <begin position="2"/>
        <end position="281"/>
    </location>
</feature>
<dbReference type="PIRSF" id="PIRSF000164">
    <property type="entry name" value="DHO_oxidase"/>
    <property type="match status" value="1"/>
</dbReference>
<feature type="binding site" evidence="12">
    <location>
        <begin position="260"/>
        <end position="261"/>
    </location>
    <ligand>
        <name>FMN</name>
        <dbReference type="ChEBI" id="CHEBI:58210"/>
    </ligand>
</feature>
<evidence type="ECO:0000259" key="13">
    <source>
        <dbReference type="Pfam" id="PF01180"/>
    </source>
</evidence>
<dbReference type="CDD" id="cd04740">
    <property type="entry name" value="DHOD_1B_like"/>
    <property type="match status" value="1"/>
</dbReference>
<dbReference type="RefSeq" id="WP_048195149.1">
    <property type="nucleotide sequence ID" value="NZ_CAAGSM010000001.1"/>
</dbReference>
<feature type="binding site" evidence="12">
    <location>
        <position position="17"/>
    </location>
    <ligand>
        <name>FMN</name>
        <dbReference type="ChEBI" id="CHEBI:58210"/>
    </ligand>
</feature>
<comment type="subunit">
    <text evidence="5">Heterotetramer of 2 PyrK and 2 PyrD type B subunits.</text>
</comment>
<evidence type="ECO:0000256" key="9">
    <source>
        <dbReference type="ARBA" id="ARBA00022975"/>
    </source>
</evidence>
<proteinExistence type="inferred from homology"/>
<dbReference type="EMBL" id="JRHO01000014">
    <property type="protein sequence ID" value="KGK97964.1"/>
    <property type="molecule type" value="Genomic_DNA"/>
</dbReference>
<dbReference type="PANTHER" id="PTHR43073:SF2">
    <property type="entry name" value="DIHYDROPYRIMIDINE DEHYDROGENASE [NADP(+)]"/>
    <property type="match status" value="1"/>
</dbReference>
<dbReference type="InterPro" id="IPR001295">
    <property type="entry name" value="Dihydroorotate_DH_CS"/>
</dbReference>
<dbReference type="InterPro" id="IPR024920">
    <property type="entry name" value="Dihydroorotate_DH_1"/>
</dbReference>
<feature type="binding site" evidence="12">
    <location>
        <begin position="238"/>
        <end position="239"/>
    </location>
    <ligand>
        <name>FMN</name>
        <dbReference type="ChEBI" id="CHEBI:58210"/>
    </ligand>
</feature>
<evidence type="ECO:0000256" key="5">
    <source>
        <dbReference type="ARBA" id="ARBA00011669"/>
    </source>
</evidence>
<reference evidence="14 15" key="1">
    <citation type="submission" date="2014-09" db="EMBL/GenBank/DDBJ databases">
        <title>Draft genome sequence of an obligately methylotrophic methanogen, Methanococcoides methylutens, isolated from marine sediment.</title>
        <authorList>
            <person name="Guan Y."/>
            <person name="Ngugi D.K."/>
            <person name="Blom J."/>
            <person name="Ali S."/>
            <person name="Ferry J.G."/>
            <person name="Stingl U."/>
        </authorList>
    </citation>
    <scope>NUCLEOTIDE SEQUENCE [LARGE SCALE GENOMIC DNA]</scope>
    <source>
        <strain evidence="14 15">DSM 2657</strain>
    </source>
</reference>
<comment type="caution">
    <text evidence="14">The sequence shown here is derived from an EMBL/GenBank/DDBJ whole genome shotgun (WGS) entry which is preliminary data.</text>
</comment>
<feature type="binding site" evidence="12">
    <location>
        <begin position="65"/>
        <end position="69"/>
    </location>
    <ligand>
        <name>substrate</name>
    </ligand>
</feature>
<dbReference type="FunFam" id="3.20.20.70:FF:000027">
    <property type="entry name" value="Dihydropyrimidine dehydrogenase [NADP(+)]"/>
    <property type="match status" value="1"/>
</dbReference>
<evidence type="ECO:0000256" key="10">
    <source>
        <dbReference type="ARBA" id="ARBA00023002"/>
    </source>
</evidence>
<dbReference type="EC" id="1.3.-.-" evidence="12"/>
<feature type="binding site" evidence="12">
    <location>
        <position position="160"/>
    </location>
    <ligand>
        <name>FMN</name>
        <dbReference type="ChEBI" id="CHEBI:58210"/>
    </ligand>
</feature>
<evidence type="ECO:0000256" key="8">
    <source>
        <dbReference type="ARBA" id="ARBA00022643"/>
    </source>
</evidence>
<keyword evidence="6 12" id="KW-0963">Cytoplasm</keyword>
<dbReference type="GO" id="GO:0005737">
    <property type="term" value="C:cytoplasm"/>
    <property type="evidence" value="ECO:0007669"/>
    <property type="project" value="UniProtKB-SubCell"/>
</dbReference>
<accession>A0A099SZ35</accession>
<evidence type="ECO:0000256" key="11">
    <source>
        <dbReference type="ARBA" id="ARBA00048996"/>
    </source>
</evidence>
<dbReference type="GO" id="GO:0050661">
    <property type="term" value="F:NADP binding"/>
    <property type="evidence" value="ECO:0007669"/>
    <property type="project" value="TreeGrafter"/>
</dbReference>
<evidence type="ECO:0000313" key="14">
    <source>
        <dbReference type="EMBL" id="KGK97964.1"/>
    </source>
</evidence>
<keyword evidence="10 12" id="KW-0560">Oxidoreductase</keyword>
<name>A0A099SZ35_METMT</name>
<dbReference type="GO" id="GO:0004589">
    <property type="term" value="F:dihydroorotate dehydrogenase (NAD+) activity"/>
    <property type="evidence" value="ECO:0007669"/>
    <property type="project" value="UniProtKB-EC"/>
</dbReference>
<keyword evidence="9 12" id="KW-0665">Pyrimidine biosynthesis</keyword>
<dbReference type="GO" id="GO:0002058">
    <property type="term" value="F:uracil binding"/>
    <property type="evidence" value="ECO:0007669"/>
    <property type="project" value="TreeGrafter"/>
</dbReference>
<feature type="binding site" evidence="12">
    <location>
        <position position="122"/>
    </location>
    <ligand>
        <name>FMN</name>
        <dbReference type="ChEBI" id="CHEBI:58210"/>
    </ligand>
</feature>
<evidence type="ECO:0000256" key="6">
    <source>
        <dbReference type="ARBA" id="ARBA00022490"/>
    </source>
</evidence>
<evidence type="ECO:0000256" key="7">
    <source>
        <dbReference type="ARBA" id="ARBA00022630"/>
    </source>
</evidence>
<dbReference type="UniPathway" id="UPA00070"/>
<organism evidence="14 15">
    <name type="scientific">Methanococcoides methylutens</name>
    <dbReference type="NCBI Taxonomy" id="2226"/>
    <lineage>
        <taxon>Archaea</taxon>
        <taxon>Methanobacteriati</taxon>
        <taxon>Methanobacteriota</taxon>
        <taxon>Stenosarchaea group</taxon>
        <taxon>Methanomicrobia</taxon>
        <taxon>Methanosarcinales</taxon>
        <taxon>Methanosarcinaceae</taxon>
        <taxon>Methanococcoides</taxon>
    </lineage>
</organism>
<feature type="active site" description="Nucleophile" evidence="12">
    <location>
        <position position="125"/>
    </location>
</feature>
<comment type="cofactor">
    <cofactor evidence="12">
        <name>FMN</name>
        <dbReference type="ChEBI" id="CHEBI:58210"/>
    </cofactor>
    <text evidence="12">Binds 1 FMN per subunit.</text>
</comment>
<gene>
    <name evidence="12" type="primary">pyrD</name>
    <name evidence="14" type="ORF">LI82_09440</name>
</gene>
<evidence type="ECO:0000256" key="2">
    <source>
        <dbReference type="ARBA" id="ARBA00004496"/>
    </source>
</evidence>
<evidence type="ECO:0000256" key="4">
    <source>
        <dbReference type="ARBA" id="ARBA00008008"/>
    </source>
</evidence>
<dbReference type="PROSITE" id="PS00912">
    <property type="entry name" value="DHODEHASE_2"/>
    <property type="match status" value="1"/>
</dbReference>
<dbReference type="PANTHER" id="PTHR43073">
    <property type="entry name" value="DIHYDROPYRIMIDINE DEHYDROGENASE [NADP(+)]"/>
    <property type="match status" value="1"/>
</dbReference>
<feature type="binding site" evidence="12">
    <location>
        <position position="122"/>
    </location>
    <ligand>
        <name>substrate</name>
    </ligand>
</feature>
<comment type="pathway">
    <text evidence="3">Pyrimidine metabolism; UMP biosynthesis via de novo pathway; orotate from (S)-dihydroorotate (NAD(+) route): step 1/1.</text>
</comment>
<feature type="binding site" evidence="12">
    <location>
        <begin position="187"/>
        <end position="188"/>
    </location>
    <ligand>
        <name>substrate</name>
    </ligand>
</feature>
<dbReference type="Pfam" id="PF01180">
    <property type="entry name" value="DHO_dh"/>
    <property type="match status" value="1"/>
</dbReference>
<dbReference type="NCBIfam" id="TIGR01037">
    <property type="entry name" value="pyrD_sub1_fam"/>
    <property type="match status" value="1"/>
</dbReference>
<dbReference type="NCBIfam" id="NF005574">
    <property type="entry name" value="PRK07259.1"/>
    <property type="match status" value="1"/>
</dbReference>
<dbReference type="InterPro" id="IPR033888">
    <property type="entry name" value="DHOD_1B"/>
</dbReference>
<comment type="catalytic activity">
    <reaction evidence="12">
        <text>(S)-dihydroorotate + A = orotate + AH2</text>
        <dbReference type="Rhea" id="RHEA:18073"/>
        <dbReference type="ChEBI" id="CHEBI:13193"/>
        <dbReference type="ChEBI" id="CHEBI:17499"/>
        <dbReference type="ChEBI" id="CHEBI:30839"/>
        <dbReference type="ChEBI" id="CHEBI:30864"/>
    </reaction>
</comment>